<sequence length="493" mass="54890">MASFSTANLSMVATMLLLGLLLVSLGKGAQSIGVCYGMLGNNLPDPQEVVNLYKSNNINRMRLYYPDDKAFSALKGSNIDVILDVPREALQDLASDKSAAAHWVEINIRRHWPDVKFRYITVGNEVIPTPSGDYSLAQYVHPAMENIHEAISSAGLQDSIKVSTAVLLRVLGKSDPPSEGSFANEANNYMGPIVVFLARTGAPLLANVYPYFAYLGDPGVNLEFALFTSAPDGRSQYQNLFDSMVDALYSALEKAGGPNVKIVVSESGWPSLGDKGASKENAQTYNSNLIKHVPQGTPKRPGEIETYIFAMFNENNKDGGETEKNFGLFYPSSRCTPFISVMDPNKIIHNLQRKMLHKAQTHPTEENRAPFSGRLLQSQHEFDPFSGRFSRRSTRSTPFLVVFSRRICPFLLYLCNRESKKEEIIRRANELGEDPIHLSGRFCDEFHDDMASLQCIPPTSEPRVSDHMSQIIDMITQTGKREETGEFLTNRFV</sequence>
<dbReference type="Proteomes" id="UP001234297">
    <property type="component" value="Chromosome 3"/>
</dbReference>
<protein>
    <submittedName>
        <fullName evidence="1">Uncharacterized protein</fullName>
    </submittedName>
</protein>
<evidence type="ECO:0000313" key="2">
    <source>
        <dbReference type="Proteomes" id="UP001234297"/>
    </source>
</evidence>
<dbReference type="EMBL" id="CM056811">
    <property type="protein sequence ID" value="KAJ8635656.1"/>
    <property type="molecule type" value="Genomic_DNA"/>
</dbReference>
<reference evidence="1 2" key="1">
    <citation type="journal article" date="2022" name="Hortic Res">
        <title>A haplotype resolved chromosomal level avocado genome allows analysis of novel avocado genes.</title>
        <authorList>
            <person name="Nath O."/>
            <person name="Fletcher S.J."/>
            <person name="Hayward A."/>
            <person name="Shaw L.M."/>
            <person name="Masouleh A.K."/>
            <person name="Furtado A."/>
            <person name="Henry R.J."/>
            <person name="Mitter N."/>
        </authorList>
    </citation>
    <scope>NUCLEOTIDE SEQUENCE [LARGE SCALE GENOMIC DNA]</scope>
    <source>
        <strain evidence="2">cv. Hass</strain>
    </source>
</reference>
<gene>
    <name evidence="1" type="ORF">MRB53_009923</name>
</gene>
<proteinExistence type="predicted"/>
<comment type="caution">
    <text evidence="1">The sequence shown here is derived from an EMBL/GenBank/DDBJ whole genome shotgun (WGS) entry which is preliminary data.</text>
</comment>
<name>A0ACC2LQG7_PERAE</name>
<accession>A0ACC2LQG7</accession>
<evidence type="ECO:0000313" key="1">
    <source>
        <dbReference type="EMBL" id="KAJ8635656.1"/>
    </source>
</evidence>
<organism evidence="1 2">
    <name type="scientific">Persea americana</name>
    <name type="common">Avocado</name>
    <dbReference type="NCBI Taxonomy" id="3435"/>
    <lineage>
        <taxon>Eukaryota</taxon>
        <taxon>Viridiplantae</taxon>
        <taxon>Streptophyta</taxon>
        <taxon>Embryophyta</taxon>
        <taxon>Tracheophyta</taxon>
        <taxon>Spermatophyta</taxon>
        <taxon>Magnoliopsida</taxon>
        <taxon>Magnoliidae</taxon>
        <taxon>Laurales</taxon>
        <taxon>Lauraceae</taxon>
        <taxon>Persea</taxon>
    </lineage>
</organism>
<keyword evidence="2" id="KW-1185">Reference proteome</keyword>